<name>A0AAW1IEU0_POPJA</name>
<keyword evidence="2" id="KW-1185">Reference proteome</keyword>
<evidence type="ECO:0000313" key="2">
    <source>
        <dbReference type="Proteomes" id="UP001458880"/>
    </source>
</evidence>
<protein>
    <submittedName>
        <fullName evidence="1">Uncharacterized protein</fullName>
    </submittedName>
</protein>
<dbReference type="AlphaFoldDB" id="A0AAW1IEU0"/>
<comment type="caution">
    <text evidence="1">The sequence shown here is derived from an EMBL/GenBank/DDBJ whole genome shotgun (WGS) entry which is preliminary data.</text>
</comment>
<dbReference type="EMBL" id="JASPKY010000615">
    <property type="protein sequence ID" value="KAK9687908.1"/>
    <property type="molecule type" value="Genomic_DNA"/>
</dbReference>
<evidence type="ECO:0000313" key="1">
    <source>
        <dbReference type="EMBL" id="KAK9687908.1"/>
    </source>
</evidence>
<gene>
    <name evidence="1" type="ORF">QE152_g35931</name>
</gene>
<organism evidence="1 2">
    <name type="scientific">Popillia japonica</name>
    <name type="common">Japanese beetle</name>
    <dbReference type="NCBI Taxonomy" id="7064"/>
    <lineage>
        <taxon>Eukaryota</taxon>
        <taxon>Metazoa</taxon>
        <taxon>Ecdysozoa</taxon>
        <taxon>Arthropoda</taxon>
        <taxon>Hexapoda</taxon>
        <taxon>Insecta</taxon>
        <taxon>Pterygota</taxon>
        <taxon>Neoptera</taxon>
        <taxon>Endopterygota</taxon>
        <taxon>Coleoptera</taxon>
        <taxon>Polyphaga</taxon>
        <taxon>Scarabaeiformia</taxon>
        <taxon>Scarabaeidae</taxon>
        <taxon>Rutelinae</taxon>
        <taxon>Popillia</taxon>
    </lineage>
</organism>
<proteinExistence type="predicted"/>
<dbReference type="Proteomes" id="UP001458880">
    <property type="component" value="Unassembled WGS sequence"/>
</dbReference>
<accession>A0AAW1IEU0</accession>
<sequence length="161" mass="18438">MPLILGQSLLTQARMTVDAGLLVELNEKSDDIQNLQKEEEKTEDLEFDILSIQYVTEDLDLTHINDSQTALEVKQLCQNYYSERRQTRNSLITAKTLVKDQEPVYQRPRRIAEEEILQETIVKCAVTGNLIITEKQAKDEVYLKCIEKPQTGTPRGISQIS</sequence>
<reference evidence="1 2" key="1">
    <citation type="journal article" date="2024" name="BMC Genomics">
        <title>De novo assembly and annotation of Popillia japonica's genome with initial clues to its potential as an invasive pest.</title>
        <authorList>
            <person name="Cucini C."/>
            <person name="Boschi S."/>
            <person name="Funari R."/>
            <person name="Cardaioli E."/>
            <person name="Iannotti N."/>
            <person name="Marturano G."/>
            <person name="Paoli F."/>
            <person name="Bruttini M."/>
            <person name="Carapelli A."/>
            <person name="Frati F."/>
            <person name="Nardi F."/>
        </authorList>
    </citation>
    <scope>NUCLEOTIDE SEQUENCE [LARGE SCALE GENOMIC DNA]</scope>
    <source>
        <strain evidence="1">DMR45628</strain>
    </source>
</reference>